<comment type="caution">
    <text evidence="3">The sequence shown here is derived from an EMBL/GenBank/DDBJ whole genome shotgun (WGS) entry which is preliminary data.</text>
</comment>
<dbReference type="Proteomes" id="UP000636888">
    <property type="component" value="Unassembled WGS sequence"/>
</dbReference>
<dbReference type="PANTHER" id="PTHR43798:SF31">
    <property type="entry name" value="AB HYDROLASE SUPERFAMILY PROTEIN YCLE"/>
    <property type="match status" value="1"/>
</dbReference>
<protein>
    <submittedName>
        <fullName evidence="3">Alpha/beta fold hydrolase</fullName>
    </submittedName>
</protein>
<dbReference type="AlphaFoldDB" id="A0A8J7JMH1"/>
<evidence type="ECO:0000256" key="1">
    <source>
        <dbReference type="ARBA" id="ARBA00022801"/>
    </source>
</evidence>
<dbReference type="EMBL" id="JAEMHM010000011">
    <property type="protein sequence ID" value="MBJ6725970.1"/>
    <property type="molecule type" value="Genomic_DNA"/>
</dbReference>
<accession>A0A8J7JMH1</accession>
<dbReference type="SUPFAM" id="SSF53474">
    <property type="entry name" value="alpha/beta-Hydrolases"/>
    <property type="match status" value="1"/>
</dbReference>
<name>A0A8J7JMH1_9BACT</name>
<proteinExistence type="predicted"/>
<evidence type="ECO:0000259" key="2">
    <source>
        <dbReference type="Pfam" id="PF00561"/>
    </source>
</evidence>
<organism evidence="3 4">
    <name type="scientific">Geomesophilobacter sediminis</name>
    <dbReference type="NCBI Taxonomy" id="2798584"/>
    <lineage>
        <taxon>Bacteria</taxon>
        <taxon>Pseudomonadati</taxon>
        <taxon>Thermodesulfobacteriota</taxon>
        <taxon>Desulfuromonadia</taxon>
        <taxon>Geobacterales</taxon>
        <taxon>Geobacteraceae</taxon>
        <taxon>Geomesophilobacter</taxon>
    </lineage>
</organism>
<sequence length="268" mass="29700">MPSIELSTGVRLFYAEEGAGRPVVFLHGWAMSGRVWHFQAPLADDCRLVCPDLRGHGQSDVAGSYTVEDFAADLVALFRQLDLQNAVLVGWSMGVQVALQAFSELRERVAALVLVGGTPRFTTADDFPHGKEPVEVKGMGVRLRRDHRKTMGEFFRGMFVEGEMDSRQYQRIVHEIVLSSHSPTLESALNSLSILSTVDLRDRLPQVDRPVLLIHGAGDNVVPASASAYMAKRLPDATLKVMEGCGHAPFMTRPDEFNRLVRDFMAHL</sequence>
<keyword evidence="4" id="KW-1185">Reference proteome</keyword>
<dbReference type="PANTHER" id="PTHR43798">
    <property type="entry name" value="MONOACYLGLYCEROL LIPASE"/>
    <property type="match status" value="1"/>
</dbReference>
<dbReference type="InterPro" id="IPR000073">
    <property type="entry name" value="AB_hydrolase_1"/>
</dbReference>
<dbReference type="PRINTS" id="PR00111">
    <property type="entry name" value="ABHYDROLASE"/>
</dbReference>
<dbReference type="RefSeq" id="WP_199384859.1">
    <property type="nucleotide sequence ID" value="NZ_JAEMHM010000011.1"/>
</dbReference>
<dbReference type="GO" id="GO:0016787">
    <property type="term" value="F:hydrolase activity"/>
    <property type="evidence" value="ECO:0007669"/>
    <property type="project" value="UniProtKB-KW"/>
</dbReference>
<gene>
    <name evidence="3" type="ORF">JFN93_14730</name>
</gene>
<evidence type="ECO:0000313" key="3">
    <source>
        <dbReference type="EMBL" id="MBJ6725970.1"/>
    </source>
</evidence>
<dbReference type="InterPro" id="IPR050266">
    <property type="entry name" value="AB_hydrolase_sf"/>
</dbReference>
<dbReference type="Pfam" id="PF00561">
    <property type="entry name" value="Abhydrolase_1"/>
    <property type="match status" value="1"/>
</dbReference>
<evidence type="ECO:0000313" key="4">
    <source>
        <dbReference type="Proteomes" id="UP000636888"/>
    </source>
</evidence>
<feature type="domain" description="AB hydrolase-1" evidence="2">
    <location>
        <begin position="22"/>
        <end position="254"/>
    </location>
</feature>
<keyword evidence="1 3" id="KW-0378">Hydrolase</keyword>
<dbReference type="GO" id="GO:0016020">
    <property type="term" value="C:membrane"/>
    <property type="evidence" value="ECO:0007669"/>
    <property type="project" value="TreeGrafter"/>
</dbReference>
<dbReference type="InterPro" id="IPR029058">
    <property type="entry name" value="AB_hydrolase_fold"/>
</dbReference>
<reference evidence="3" key="1">
    <citation type="submission" date="2020-12" db="EMBL/GenBank/DDBJ databases">
        <title>Geomonas sp. Red875, isolated from river sediment.</title>
        <authorList>
            <person name="Xu Z."/>
            <person name="Zhang Z."/>
            <person name="Masuda Y."/>
            <person name="Itoh H."/>
            <person name="Senoo K."/>
        </authorList>
    </citation>
    <scope>NUCLEOTIDE SEQUENCE</scope>
    <source>
        <strain evidence="3">Red875</strain>
    </source>
</reference>
<dbReference type="Gene3D" id="3.40.50.1820">
    <property type="entry name" value="alpha/beta hydrolase"/>
    <property type="match status" value="1"/>
</dbReference>